<dbReference type="InterPro" id="IPR011725">
    <property type="entry name" value="PQQ_synth_PqqA"/>
</dbReference>
<organism evidence="4">
    <name type="scientific">uncultured Rubrobacteraceae bacterium</name>
    <dbReference type="NCBI Taxonomy" id="349277"/>
    <lineage>
        <taxon>Bacteria</taxon>
        <taxon>Bacillati</taxon>
        <taxon>Actinomycetota</taxon>
        <taxon>Rubrobacteria</taxon>
        <taxon>Rubrobacterales</taxon>
        <taxon>Rubrobacteraceae</taxon>
        <taxon>environmental samples</taxon>
    </lineage>
</organism>
<dbReference type="UniPathway" id="UPA00539"/>
<proteinExistence type="inferred from homology"/>
<dbReference type="Pfam" id="PF08042">
    <property type="entry name" value="PqqA"/>
    <property type="match status" value="1"/>
</dbReference>
<evidence type="ECO:0000256" key="1">
    <source>
        <dbReference type="ARBA" id="ARBA00004886"/>
    </source>
</evidence>
<accession>A0A6J4RAB9</accession>
<dbReference type="GO" id="GO:0018189">
    <property type="term" value="P:pyrroloquinoline quinone biosynthetic process"/>
    <property type="evidence" value="ECO:0007669"/>
    <property type="project" value="UniProtKB-UniPathway"/>
</dbReference>
<evidence type="ECO:0000256" key="2">
    <source>
        <dbReference type="ARBA" id="ARBA00009325"/>
    </source>
</evidence>
<dbReference type="AlphaFoldDB" id="A0A6J4RAB9"/>
<evidence type="ECO:0000256" key="3">
    <source>
        <dbReference type="ARBA" id="ARBA00015086"/>
    </source>
</evidence>
<sequence>MAPEPLPDLPGQWACATKSIREEVIAMELQKWETPEFEEIGTSAEVTAYVFLGE</sequence>
<reference evidence="4" key="1">
    <citation type="submission" date="2020-02" db="EMBL/GenBank/DDBJ databases">
        <authorList>
            <person name="Meier V. D."/>
        </authorList>
    </citation>
    <scope>NUCLEOTIDE SEQUENCE</scope>
    <source>
        <strain evidence="4">AVDCRST_MAG02</strain>
    </source>
</reference>
<evidence type="ECO:0000313" key="4">
    <source>
        <dbReference type="EMBL" id="CAA9464709.1"/>
    </source>
</evidence>
<dbReference type="EMBL" id="CADCVH010000093">
    <property type="protein sequence ID" value="CAA9464709.1"/>
    <property type="molecule type" value="Genomic_DNA"/>
</dbReference>
<comment type="similarity">
    <text evidence="2">Belongs to the PqqA family.</text>
</comment>
<protein>
    <recommendedName>
        <fullName evidence="3">Coenzyme PQQ synthesis protein A</fullName>
    </recommendedName>
</protein>
<name>A0A6J4RAB9_9ACTN</name>
<comment type="pathway">
    <text evidence="1">Cofactor biosynthesis; pyrroloquinoline quinone biosynthesis.</text>
</comment>
<dbReference type="NCBIfam" id="TIGR02107">
    <property type="entry name" value="PQQ_syn_pqqA"/>
    <property type="match status" value="1"/>
</dbReference>
<gene>
    <name evidence="4" type="ORF">AVDCRST_MAG02-2919</name>
</gene>